<dbReference type="PANTHER" id="PTHR33258:SF1">
    <property type="entry name" value="TRANSPOSASE INSL FOR INSERTION SEQUENCE ELEMENT IS186A-RELATED"/>
    <property type="match status" value="1"/>
</dbReference>
<evidence type="ECO:0000256" key="3">
    <source>
        <dbReference type="ARBA" id="ARBA00023125"/>
    </source>
</evidence>
<evidence type="ECO:0000259" key="6">
    <source>
        <dbReference type="Pfam" id="PF14294"/>
    </source>
</evidence>
<dbReference type="NCBIfam" id="NF033592">
    <property type="entry name" value="transpos_IS4_1"/>
    <property type="match status" value="1"/>
</dbReference>
<evidence type="ECO:0000259" key="5">
    <source>
        <dbReference type="Pfam" id="PF01609"/>
    </source>
</evidence>
<dbReference type="Pfam" id="PF14294">
    <property type="entry name" value="DUF4372"/>
    <property type="match status" value="1"/>
</dbReference>
<evidence type="ECO:0000256" key="1">
    <source>
        <dbReference type="ARBA" id="ARBA00010075"/>
    </source>
</evidence>
<feature type="domain" description="Transposase IS4-like" evidence="5">
    <location>
        <begin position="126"/>
        <end position="329"/>
    </location>
</feature>
<sequence>MDKHSIETVFNKYLHPIDEGILIKMAELFELDKYVKKLSVVPFVKLFTYAQLKQISSLTDISFELNKDPQLRKEIGLDSISKSQLSRKLRDISPKIFDALLRHSIQKVRQKYGLRKGNQKLRKLHLIDSSTITLSLKEHPWAPKNRYTSGIKLHTRVVFYDDVTYLDDLIITPARPADITQLDPLLVKVHGTFHVFDRGYFDFKIFEKLCSKGIRFATRIKDNTVIQVVEEVPVPESSSVLREAIVFLGKMRHPLRLIETVDSEGNQIQIIVNDARIPAEEVSAIYRDRWKIELFYKWMKQHMVVKTMYGKSPNAVYNQVYIAMIAFCLTLLLQDDLFYKGTLLVLKKHLAKFALARYLEFKKELFKPPSRTSEGKKSYDYEQEFKEILKDVEEGRFKE</sequence>
<proteinExistence type="inferred from homology"/>
<dbReference type="PANTHER" id="PTHR33258">
    <property type="entry name" value="TRANSPOSASE INSL FOR INSERTION SEQUENCE ELEMENT IS186A-RELATED"/>
    <property type="match status" value="1"/>
</dbReference>
<evidence type="ECO:0000313" key="8">
    <source>
        <dbReference type="Proteomes" id="UP001230005"/>
    </source>
</evidence>
<evidence type="ECO:0008006" key="9">
    <source>
        <dbReference type="Google" id="ProtNLM"/>
    </source>
</evidence>
<accession>A0ABU0A3R6</accession>
<keyword evidence="4" id="KW-0233">DNA recombination</keyword>
<dbReference type="Proteomes" id="UP001230005">
    <property type="component" value="Unassembled WGS sequence"/>
</dbReference>
<dbReference type="InterPro" id="IPR025399">
    <property type="entry name" value="DUF4372"/>
</dbReference>
<protein>
    <recommendedName>
        <fullName evidence="9">Transposase</fullName>
    </recommendedName>
</protein>
<evidence type="ECO:0000256" key="2">
    <source>
        <dbReference type="ARBA" id="ARBA00022578"/>
    </source>
</evidence>
<dbReference type="InterPro" id="IPR047952">
    <property type="entry name" value="Transpos_IS4"/>
</dbReference>
<keyword evidence="2" id="KW-0815">Transposition</keyword>
<dbReference type="SUPFAM" id="SSF53098">
    <property type="entry name" value="Ribonuclease H-like"/>
    <property type="match status" value="1"/>
</dbReference>
<reference evidence="7 8" key="1">
    <citation type="submission" date="2023-07" db="EMBL/GenBank/DDBJ databases">
        <title>Genomic Encyclopedia of Type Strains, Phase IV (KMG-IV): sequencing the most valuable type-strain genomes for metagenomic binning, comparative biology and taxonomic classification.</title>
        <authorList>
            <person name="Goeker M."/>
        </authorList>
    </citation>
    <scope>NUCLEOTIDE SEQUENCE [LARGE SCALE GENOMIC DNA]</scope>
    <source>
        <strain evidence="7 8">DSM 9768</strain>
    </source>
</reference>
<name>A0ABU0A3R6_9BACI</name>
<feature type="domain" description="DUF4372" evidence="6">
    <location>
        <begin position="7"/>
        <end position="77"/>
    </location>
</feature>
<keyword evidence="8" id="KW-1185">Reference proteome</keyword>
<evidence type="ECO:0000256" key="4">
    <source>
        <dbReference type="ARBA" id="ARBA00023172"/>
    </source>
</evidence>
<dbReference type="InterPro" id="IPR012337">
    <property type="entry name" value="RNaseH-like_sf"/>
</dbReference>
<dbReference type="EMBL" id="JAUSUG010000059">
    <property type="protein sequence ID" value="MDQ0258124.1"/>
    <property type="molecule type" value="Genomic_DNA"/>
</dbReference>
<dbReference type="InterPro" id="IPR002559">
    <property type="entry name" value="Transposase_11"/>
</dbReference>
<comment type="similarity">
    <text evidence="1">Belongs to the transposase 11 family.</text>
</comment>
<keyword evidence="3" id="KW-0238">DNA-binding</keyword>
<dbReference type="RefSeq" id="WP_307332917.1">
    <property type="nucleotide sequence ID" value="NZ_JAUSUG010000059.1"/>
</dbReference>
<gene>
    <name evidence="7" type="ORF">J2S74_005590</name>
</gene>
<evidence type="ECO:0000313" key="7">
    <source>
        <dbReference type="EMBL" id="MDQ0258124.1"/>
    </source>
</evidence>
<organism evidence="7 8">
    <name type="scientific">Evansella vedderi</name>
    <dbReference type="NCBI Taxonomy" id="38282"/>
    <lineage>
        <taxon>Bacteria</taxon>
        <taxon>Bacillati</taxon>
        <taxon>Bacillota</taxon>
        <taxon>Bacilli</taxon>
        <taxon>Bacillales</taxon>
        <taxon>Bacillaceae</taxon>
        <taxon>Evansella</taxon>
    </lineage>
</organism>
<comment type="caution">
    <text evidence="7">The sequence shown here is derived from an EMBL/GenBank/DDBJ whole genome shotgun (WGS) entry which is preliminary data.</text>
</comment>
<dbReference type="Pfam" id="PF01609">
    <property type="entry name" value="DDE_Tnp_1"/>
    <property type="match status" value="1"/>
</dbReference>